<comment type="caution">
    <text evidence="3">The sequence shown here is derived from an EMBL/GenBank/DDBJ whole genome shotgun (WGS) entry which is preliminary data.</text>
</comment>
<sequence length="181" mass="18423">MSTAHGTTGGTGAPAPARPGRLSGRSELLVAGLLAALGVLVLVDAVGLNAPYSQSDPVGPRTVPYIVAGLLVVCAVFLAVDVLRGGHGEAEGGEDVDLSHPTDWRTVVPLLAVFAANIALVDTLGWVISGTLLFFGSVVALGSRHYVRDLVISVLLAVGSFYGFYLGLGIPLPAGLLEGVL</sequence>
<feature type="transmembrane region" description="Helical" evidence="1">
    <location>
        <begin position="150"/>
        <end position="172"/>
    </location>
</feature>
<feature type="transmembrane region" description="Helical" evidence="1">
    <location>
        <begin position="126"/>
        <end position="143"/>
    </location>
</feature>
<dbReference type="Proteomes" id="UP000662111">
    <property type="component" value="Unassembled WGS sequence"/>
</dbReference>
<dbReference type="InterPro" id="IPR009936">
    <property type="entry name" value="DUF1468"/>
</dbReference>
<evidence type="ECO:0000256" key="1">
    <source>
        <dbReference type="SAM" id="Phobius"/>
    </source>
</evidence>
<evidence type="ECO:0000313" key="4">
    <source>
        <dbReference type="Proteomes" id="UP000662111"/>
    </source>
</evidence>
<protein>
    <submittedName>
        <fullName evidence="3">Membrane protein</fullName>
    </submittedName>
</protein>
<keyword evidence="1" id="KW-1133">Transmembrane helix</keyword>
<feature type="domain" description="DUF1468" evidence="2">
    <location>
        <begin position="29"/>
        <end position="173"/>
    </location>
</feature>
<dbReference type="Pfam" id="PF07331">
    <property type="entry name" value="TctB"/>
    <property type="match status" value="1"/>
</dbReference>
<dbReference type="EMBL" id="BMLB01000007">
    <property type="protein sequence ID" value="GGK79542.1"/>
    <property type="molecule type" value="Genomic_DNA"/>
</dbReference>
<evidence type="ECO:0000259" key="2">
    <source>
        <dbReference type="Pfam" id="PF07331"/>
    </source>
</evidence>
<keyword evidence="1" id="KW-0812">Transmembrane</keyword>
<organism evidence="3 4">
    <name type="scientific">Ornithinimicrobium pekingense</name>
    <dbReference type="NCBI Taxonomy" id="384677"/>
    <lineage>
        <taxon>Bacteria</taxon>
        <taxon>Bacillati</taxon>
        <taxon>Actinomycetota</taxon>
        <taxon>Actinomycetes</taxon>
        <taxon>Micrococcales</taxon>
        <taxon>Ornithinimicrobiaceae</taxon>
        <taxon>Ornithinimicrobium</taxon>
    </lineage>
</organism>
<feature type="transmembrane region" description="Helical" evidence="1">
    <location>
        <begin position="62"/>
        <end position="83"/>
    </location>
</feature>
<reference evidence="4" key="1">
    <citation type="journal article" date="2019" name="Int. J. Syst. Evol. Microbiol.">
        <title>The Global Catalogue of Microorganisms (GCM) 10K type strain sequencing project: providing services to taxonomists for standard genome sequencing and annotation.</title>
        <authorList>
            <consortium name="The Broad Institute Genomics Platform"/>
            <consortium name="The Broad Institute Genome Sequencing Center for Infectious Disease"/>
            <person name="Wu L."/>
            <person name="Ma J."/>
        </authorList>
    </citation>
    <scope>NUCLEOTIDE SEQUENCE [LARGE SCALE GENOMIC DNA]</scope>
    <source>
        <strain evidence="4">CGMCC 1.5362</strain>
    </source>
</reference>
<dbReference type="RefSeq" id="WP_022922264.1">
    <property type="nucleotide sequence ID" value="NZ_BMLB01000007.1"/>
</dbReference>
<gene>
    <name evidence="3" type="ORF">GCM10011509_30070</name>
</gene>
<keyword evidence="1" id="KW-0472">Membrane</keyword>
<evidence type="ECO:0000313" key="3">
    <source>
        <dbReference type="EMBL" id="GGK79542.1"/>
    </source>
</evidence>
<feature type="transmembrane region" description="Helical" evidence="1">
    <location>
        <begin position="28"/>
        <end position="50"/>
    </location>
</feature>
<keyword evidence="4" id="KW-1185">Reference proteome</keyword>
<accession>A0ABQ2FCB6</accession>
<name>A0ABQ2FCB6_9MICO</name>
<proteinExistence type="predicted"/>